<organism evidence="8 9">
    <name type="scientific">Actinomyces bowdenii</name>
    <dbReference type="NCBI Taxonomy" id="131109"/>
    <lineage>
        <taxon>Bacteria</taxon>
        <taxon>Bacillati</taxon>
        <taxon>Actinomycetota</taxon>
        <taxon>Actinomycetes</taxon>
        <taxon>Actinomycetales</taxon>
        <taxon>Actinomycetaceae</taxon>
        <taxon>Actinomyces</taxon>
    </lineage>
</organism>
<keyword evidence="2 5" id="KW-0285">Flavoprotein</keyword>
<gene>
    <name evidence="8" type="ORF">EII10_02245</name>
</gene>
<dbReference type="PANTHER" id="PTHR43425">
    <property type="entry name" value="OXYGEN-INSENSITIVE NADPH NITROREDUCTASE"/>
    <property type="match status" value="1"/>
</dbReference>
<dbReference type="Proteomes" id="UP000271272">
    <property type="component" value="Unassembled WGS sequence"/>
</dbReference>
<evidence type="ECO:0000256" key="2">
    <source>
        <dbReference type="ARBA" id="ARBA00022630"/>
    </source>
</evidence>
<dbReference type="OrthoDB" id="3181400at2"/>
<evidence type="ECO:0000313" key="9">
    <source>
        <dbReference type="Proteomes" id="UP000271272"/>
    </source>
</evidence>
<dbReference type="PANTHER" id="PTHR43425:SF2">
    <property type="entry name" value="OXYGEN-INSENSITIVE NADPH NITROREDUCTASE"/>
    <property type="match status" value="1"/>
</dbReference>
<dbReference type="InterPro" id="IPR000415">
    <property type="entry name" value="Nitroreductase-like"/>
</dbReference>
<dbReference type="GO" id="GO:0016491">
    <property type="term" value="F:oxidoreductase activity"/>
    <property type="evidence" value="ECO:0007669"/>
    <property type="project" value="UniProtKB-UniRule"/>
</dbReference>
<dbReference type="Gene3D" id="3.40.109.10">
    <property type="entry name" value="NADH Oxidase"/>
    <property type="match status" value="1"/>
</dbReference>
<evidence type="ECO:0000256" key="6">
    <source>
        <dbReference type="SAM" id="MobiDB-lite"/>
    </source>
</evidence>
<dbReference type="PIRSF" id="PIRSF005426">
    <property type="entry name" value="Frp"/>
    <property type="match status" value="1"/>
</dbReference>
<keyword evidence="3 5" id="KW-0288">FMN</keyword>
<keyword evidence="5" id="KW-0521">NADP</keyword>
<dbReference type="SUPFAM" id="SSF55469">
    <property type="entry name" value="FMN-dependent nitroreductase-like"/>
    <property type="match status" value="1"/>
</dbReference>
<feature type="domain" description="Nitroreductase" evidence="7">
    <location>
        <begin position="30"/>
        <end position="185"/>
    </location>
</feature>
<protein>
    <submittedName>
        <fullName evidence="8">NADPH-dependent oxidoreductase</fullName>
    </submittedName>
</protein>
<evidence type="ECO:0000256" key="1">
    <source>
        <dbReference type="ARBA" id="ARBA00008366"/>
    </source>
</evidence>
<dbReference type="InterPro" id="IPR016446">
    <property type="entry name" value="Flavin_OxRdtase_Frp"/>
</dbReference>
<evidence type="ECO:0000256" key="5">
    <source>
        <dbReference type="PIRNR" id="PIRNR005426"/>
    </source>
</evidence>
<dbReference type="AlphaFoldDB" id="A0A3P1VBY1"/>
<dbReference type="EMBL" id="RQZC01000001">
    <property type="protein sequence ID" value="RRD30925.1"/>
    <property type="molecule type" value="Genomic_DNA"/>
</dbReference>
<evidence type="ECO:0000256" key="4">
    <source>
        <dbReference type="ARBA" id="ARBA00023002"/>
    </source>
</evidence>
<reference evidence="8 9" key="1">
    <citation type="submission" date="2018-11" db="EMBL/GenBank/DDBJ databases">
        <title>Genomes From Bacteria Associated with the Canine Oral Cavity: a Test Case for Automated Genome-Based Taxonomic Assignment.</title>
        <authorList>
            <person name="Coil D.A."/>
            <person name="Jospin G."/>
            <person name="Darling A.E."/>
            <person name="Wallis C."/>
            <person name="Davis I.J."/>
            <person name="Harris S."/>
            <person name="Eisen J.A."/>
            <person name="Holcombe L.J."/>
            <person name="O'Flynn C."/>
        </authorList>
    </citation>
    <scope>NUCLEOTIDE SEQUENCE [LARGE SCALE GENOMIC DNA]</scope>
    <source>
        <strain evidence="8 9">OH5050</strain>
    </source>
</reference>
<dbReference type="RefSeq" id="WP_124932837.1">
    <property type="nucleotide sequence ID" value="NZ_RQZC01000001.1"/>
</dbReference>
<dbReference type="Pfam" id="PF00881">
    <property type="entry name" value="Nitroreductase"/>
    <property type="match status" value="1"/>
</dbReference>
<evidence type="ECO:0000256" key="3">
    <source>
        <dbReference type="ARBA" id="ARBA00022643"/>
    </source>
</evidence>
<sequence>MTDAATDAAPGPLRAPQTTPLTNETIATLMAHRTIRAFTDEPLDEATMTTVLDAARHAATSSFLQQTTIIRVTDPAVREAVHGASGQPYVGGTRGELLVCVVDLHRNAVIRQRAGADLEPLERMSVFLQAVEDTLIAAQSMVVAAESLGLGTVYLGSIQGDAPAVIRALDLPERTFPLLGLIVGHPDQDPQYKPRLPRGITTGLNTYPRLEAHEQALADYDRLVQDYYDLRDAGARLDSFTRIIATKLGVGAAATAPTLEILHAQRLALH</sequence>
<keyword evidence="9" id="KW-1185">Reference proteome</keyword>
<feature type="region of interest" description="Disordered" evidence="6">
    <location>
        <begin position="1"/>
        <end position="21"/>
    </location>
</feature>
<comment type="similarity">
    <text evidence="1 5">Belongs to the flavin oxidoreductase frp family.</text>
</comment>
<comment type="caution">
    <text evidence="8">The sequence shown here is derived from an EMBL/GenBank/DDBJ whole genome shotgun (WGS) entry which is preliminary data.</text>
</comment>
<name>A0A3P1VBY1_9ACTO</name>
<accession>A0A3P1VBY1</accession>
<proteinExistence type="inferred from homology"/>
<dbReference type="CDD" id="cd02146">
    <property type="entry name" value="NfsA-like"/>
    <property type="match status" value="1"/>
</dbReference>
<evidence type="ECO:0000259" key="7">
    <source>
        <dbReference type="Pfam" id="PF00881"/>
    </source>
</evidence>
<evidence type="ECO:0000313" key="8">
    <source>
        <dbReference type="EMBL" id="RRD30925.1"/>
    </source>
</evidence>
<dbReference type="InterPro" id="IPR029479">
    <property type="entry name" value="Nitroreductase"/>
</dbReference>
<keyword evidence="4 5" id="KW-0560">Oxidoreductase</keyword>